<dbReference type="Gene3D" id="1.25.40.20">
    <property type="entry name" value="Ankyrin repeat-containing domain"/>
    <property type="match status" value="4"/>
</dbReference>
<dbReference type="InterPro" id="IPR008962">
    <property type="entry name" value="PapD-like_sf"/>
</dbReference>
<keyword evidence="6" id="KW-1185">Reference proteome</keyword>
<keyword evidence="2 3" id="KW-0040">ANK repeat</keyword>
<reference evidence="6" key="1">
    <citation type="journal article" date="2024" name="IScience">
        <title>Strigolactones Initiate the Formation of Haustorium-like Structures in Castilleja.</title>
        <authorList>
            <person name="Buerger M."/>
            <person name="Peterson D."/>
            <person name="Chory J."/>
        </authorList>
    </citation>
    <scope>NUCLEOTIDE SEQUENCE [LARGE SCALE GENOMIC DNA]</scope>
</reference>
<dbReference type="Pfam" id="PF00023">
    <property type="entry name" value="Ank"/>
    <property type="match status" value="1"/>
</dbReference>
<feature type="repeat" description="ANK" evidence="3">
    <location>
        <begin position="360"/>
        <end position="392"/>
    </location>
</feature>
<dbReference type="PANTHER" id="PTHR24173:SF74">
    <property type="entry name" value="ANKYRIN REPEAT DOMAIN-CONTAINING PROTEIN 16"/>
    <property type="match status" value="1"/>
</dbReference>
<evidence type="ECO:0000259" key="4">
    <source>
        <dbReference type="PROSITE" id="PS50202"/>
    </source>
</evidence>
<evidence type="ECO:0000256" key="2">
    <source>
        <dbReference type="ARBA" id="ARBA00023043"/>
    </source>
</evidence>
<evidence type="ECO:0000256" key="3">
    <source>
        <dbReference type="PROSITE-ProRule" id="PRU00023"/>
    </source>
</evidence>
<dbReference type="AlphaFoldDB" id="A0ABD3EGA6"/>
<dbReference type="Pfam" id="PF12796">
    <property type="entry name" value="Ank_2"/>
    <property type="match status" value="2"/>
</dbReference>
<organism evidence="5 6">
    <name type="scientific">Castilleja foliolosa</name>
    <dbReference type="NCBI Taxonomy" id="1961234"/>
    <lineage>
        <taxon>Eukaryota</taxon>
        <taxon>Viridiplantae</taxon>
        <taxon>Streptophyta</taxon>
        <taxon>Embryophyta</taxon>
        <taxon>Tracheophyta</taxon>
        <taxon>Spermatophyta</taxon>
        <taxon>Magnoliopsida</taxon>
        <taxon>eudicotyledons</taxon>
        <taxon>Gunneridae</taxon>
        <taxon>Pentapetalae</taxon>
        <taxon>asterids</taxon>
        <taxon>lamiids</taxon>
        <taxon>Lamiales</taxon>
        <taxon>Orobanchaceae</taxon>
        <taxon>Pedicularideae</taxon>
        <taxon>Castillejinae</taxon>
        <taxon>Castilleja</taxon>
    </lineage>
</organism>
<keyword evidence="1" id="KW-0677">Repeat</keyword>
<dbReference type="InterPro" id="IPR013783">
    <property type="entry name" value="Ig-like_fold"/>
</dbReference>
<feature type="repeat" description="ANK" evidence="3">
    <location>
        <begin position="239"/>
        <end position="271"/>
    </location>
</feature>
<evidence type="ECO:0000313" key="6">
    <source>
        <dbReference type="Proteomes" id="UP001632038"/>
    </source>
</evidence>
<dbReference type="InterPro" id="IPR002110">
    <property type="entry name" value="Ankyrin_rpt"/>
</dbReference>
<comment type="caution">
    <text evidence="5">The sequence shown here is derived from an EMBL/GenBank/DDBJ whole genome shotgun (WGS) entry which is preliminary data.</text>
</comment>
<dbReference type="Pfam" id="PF00635">
    <property type="entry name" value="Motile_Sperm"/>
    <property type="match status" value="1"/>
</dbReference>
<dbReference type="InterPro" id="IPR036770">
    <property type="entry name" value="Ankyrin_rpt-contain_sf"/>
</dbReference>
<dbReference type="EMBL" id="JAVIJP010000005">
    <property type="protein sequence ID" value="KAL3653453.1"/>
    <property type="molecule type" value="Genomic_DNA"/>
</dbReference>
<feature type="repeat" description="ANK" evidence="3">
    <location>
        <begin position="335"/>
        <end position="359"/>
    </location>
</feature>
<dbReference type="PROSITE" id="PS50202">
    <property type="entry name" value="MSP"/>
    <property type="match status" value="1"/>
</dbReference>
<name>A0ABD3EGA6_9LAMI</name>
<sequence length="463" mass="50019">MEKLVELSDHEILIDFTLHSKCRTTIRLKSLIYNAPLAFKVQTSSPHKFLVNPPSGLIPPLSSTAFQIVLKPQSDLPATFPRSPSDRFLLKTAAAPDLSSDSPESIPSDLVSRWFSSAPHRRTFDVKLKVYFVGPFLLAHAVGAGDFEAVKSIIKRCDTAVSELPTLEAESLYRVAAQSPDIMGLLLEAGLRVDIRPEIFDDVSCASRGWTDLHVAAAFDRTDEIERLVEGTRVLNCGDKEGPLHLAAGKGNLGSAEVLVRAGASVDARSKDGRTAVFRAAENGGRQMVEMLLKAGADPTIGDVDRCCSAIDVARDKGHTDIVKVLVRGEAVLHAARRGELDVLETLLEQGASINFCDHYGLTPLHVAAIKGNKDVVNMLVEFGADVDSRDVEGQTPLHLAVQGGSVEAVKILLGRGASVNARTKKGTTPFYVARLMEYEDITRLLVEKGAISVVYSTTSSSR</sequence>
<dbReference type="Proteomes" id="UP001632038">
    <property type="component" value="Unassembled WGS sequence"/>
</dbReference>
<protein>
    <recommendedName>
        <fullName evidence="4">MSP domain-containing protein</fullName>
    </recommendedName>
</protein>
<dbReference type="PROSITE" id="PS50088">
    <property type="entry name" value="ANK_REPEAT"/>
    <property type="match status" value="5"/>
</dbReference>
<dbReference type="Gene3D" id="2.60.40.10">
    <property type="entry name" value="Immunoglobulins"/>
    <property type="match status" value="1"/>
</dbReference>
<dbReference type="SUPFAM" id="SSF49354">
    <property type="entry name" value="PapD-like"/>
    <property type="match status" value="1"/>
</dbReference>
<dbReference type="SMART" id="SM00248">
    <property type="entry name" value="ANK"/>
    <property type="match status" value="7"/>
</dbReference>
<dbReference type="SUPFAM" id="SSF48403">
    <property type="entry name" value="Ankyrin repeat"/>
    <property type="match status" value="1"/>
</dbReference>
<feature type="repeat" description="ANK" evidence="3">
    <location>
        <begin position="272"/>
        <end position="304"/>
    </location>
</feature>
<evidence type="ECO:0000313" key="5">
    <source>
        <dbReference type="EMBL" id="KAL3653453.1"/>
    </source>
</evidence>
<dbReference type="PANTHER" id="PTHR24173">
    <property type="entry name" value="ANKYRIN REPEAT CONTAINING"/>
    <property type="match status" value="1"/>
</dbReference>
<dbReference type="PRINTS" id="PR01415">
    <property type="entry name" value="ANKYRIN"/>
</dbReference>
<dbReference type="InterPro" id="IPR000535">
    <property type="entry name" value="MSP_dom"/>
</dbReference>
<evidence type="ECO:0000256" key="1">
    <source>
        <dbReference type="ARBA" id="ARBA00022737"/>
    </source>
</evidence>
<dbReference type="PROSITE" id="PS50297">
    <property type="entry name" value="ANK_REP_REGION"/>
    <property type="match status" value="4"/>
</dbReference>
<accession>A0ABD3EGA6</accession>
<proteinExistence type="predicted"/>
<gene>
    <name evidence="5" type="ORF">CASFOL_003134</name>
</gene>
<feature type="domain" description="MSP" evidence="4">
    <location>
        <begin position="1"/>
        <end position="133"/>
    </location>
</feature>
<feature type="repeat" description="ANK" evidence="3">
    <location>
        <begin position="393"/>
        <end position="425"/>
    </location>
</feature>